<evidence type="ECO:0000256" key="3">
    <source>
        <dbReference type="ARBA" id="ARBA00021622"/>
    </source>
</evidence>
<dbReference type="InterPro" id="IPR006136">
    <property type="entry name" value="FlhB"/>
</dbReference>
<keyword evidence="5 13" id="KW-1003">Cell membrane</keyword>
<evidence type="ECO:0000256" key="7">
    <source>
        <dbReference type="ARBA" id="ARBA00022795"/>
    </source>
</evidence>
<dbReference type="InterPro" id="IPR006135">
    <property type="entry name" value="T3SS_substrate_exporter"/>
</dbReference>
<feature type="region of interest" description="Disordered" evidence="14">
    <location>
        <begin position="359"/>
        <end position="381"/>
    </location>
</feature>
<name>A0A1A8TGY6_9GAMM</name>
<keyword evidence="11 13" id="KW-1006">Bacterial flagellum protein export</keyword>
<keyword evidence="10 13" id="KW-0472">Membrane</keyword>
<gene>
    <name evidence="15" type="primary">flhB_1</name>
    <name evidence="13" type="synonym">flhB</name>
    <name evidence="15" type="ORF">MSP8886_02543</name>
</gene>
<dbReference type="PANTHER" id="PTHR30531:SF12">
    <property type="entry name" value="FLAGELLAR BIOSYNTHETIC PROTEIN FLHB"/>
    <property type="match status" value="1"/>
</dbReference>
<accession>A0A1A8TGY6</accession>
<dbReference type="RefSeq" id="WP_067016943.1">
    <property type="nucleotide sequence ID" value="NZ_FLOB01000005.1"/>
</dbReference>
<keyword evidence="8 13" id="KW-0653">Protein transport</keyword>
<keyword evidence="16" id="KW-1185">Reference proteome</keyword>
<comment type="function">
    <text evidence="12 13">Required for formation of the rod structure in the basal body of the flagellar apparatus. Together with FliI and FliH, may constitute the export apparatus of flagellin.</text>
</comment>
<feature type="transmembrane region" description="Helical" evidence="13">
    <location>
        <begin position="94"/>
        <end position="119"/>
    </location>
</feature>
<reference evidence="15 16" key="1">
    <citation type="submission" date="2016-06" db="EMBL/GenBank/DDBJ databases">
        <authorList>
            <person name="Kjaerup R.B."/>
            <person name="Dalgaard T.S."/>
            <person name="Juul-Madsen H.R."/>
        </authorList>
    </citation>
    <scope>NUCLEOTIDE SEQUENCE [LARGE SCALE GENOMIC DNA]</scope>
    <source>
        <strain evidence="15 16">CECT 8886</strain>
    </source>
</reference>
<keyword evidence="15" id="KW-0966">Cell projection</keyword>
<evidence type="ECO:0000256" key="13">
    <source>
        <dbReference type="RuleBase" id="RU364091"/>
    </source>
</evidence>
<dbReference type="Proteomes" id="UP000092544">
    <property type="component" value="Unassembled WGS sequence"/>
</dbReference>
<dbReference type="PRINTS" id="PR00950">
    <property type="entry name" value="TYPE3IMSPROT"/>
</dbReference>
<dbReference type="EMBL" id="FLOB01000005">
    <property type="protein sequence ID" value="SBS32764.1"/>
    <property type="molecule type" value="Genomic_DNA"/>
</dbReference>
<keyword evidence="4 13" id="KW-0813">Transport</keyword>
<evidence type="ECO:0000256" key="5">
    <source>
        <dbReference type="ARBA" id="ARBA00022475"/>
    </source>
</evidence>
<comment type="similarity">
    <text evidence="2 13">Belongs to the type III secretion exporter family.</text>
</comment>
<dbReference type="InterPro" id="IPR029025">
    <property type="entry name" value="T3SS_substrate_exporter_C"/>
</dbReference>
<evidence type="ECO:0000256" key="8">
    <source>
        <dbReference type="ARBA" id="ARBA00022927"/>
    </source>
</evidence>
<sequence length="381" mass="42642">MAENEDGSEKTESASSKKLEDARKKGNIARSKELSSALLLIVAAVALYSTGVLMAKDLGSVFRFNFTMDRSDLFDVSRMIFHLYGSIVEMMKSLIVTLLVLAVAGIIGSIMLGGLNFSWEPLMPKFSKINPITGLKRMFSVQSLVELLKSIAKVALVAFVSTLVIYHYLPEALELTFQSIRPAVSHGIDMVMWAFIFISLSLALIAAIDVPFQIWSHKEKLKMTKQEVKDEYKQQEGDPQVRGRIRQLQRQAAMNRMMSDVPEADVIITNPTHFSVALKYNQSGGQAPIMIAKGSDFMALKIREVGNHYDIPVIQSPALTRAIYHHTKIGEEIPHGLFKVVAQLLAYVYQLRNARHGAPRPETMPRFDIPEEFQWDGNTPS</sequence>
<keyword evidence="6 13" id="KW-0812">Transmembrane</keyword>
<feature type="transmembrane region" description="Helical" evidence="13">
    <location>
        <begin position="190"/>
        <end position="215"/>
    </location>
</feature>
<evidence type="ECO:0000256" key="4">
    <source>
        <dbReference type="ARBA" id="ARBA00022448"/>
    </source>
</evidence>
<dbReference type="AlphaFoldDB" id="A0A1A8TGY6"/>
<dbReference type="NCBIfam" id="TIGR00328">
    <property type="entry name" value="flhB"/>
    <property type="match status" value="1"/>
</dbReference>
<evidence type="ECO:0000256" key="2">
    <source>
        <dbReference type="ARBA" id="ARBA00010690"/>
    </source>
</evidence>
<keyword evidence="9 13" id="KW-1133">Transmembrane helix</keyword>
<keyword evidence="15" id="KW-0282">Flagellum</keyword>
<dbReference type="GO" id="GO:0009306">
    <property type="term" value="P:protein secretion"/>
    <property type="evidence" value="ECO:0007669"/>
    <property type="project" value="InterPro"/>
</dbReference>
<dbReference type="GO" id="GO:0044780">
    <property type="term" value="P:bacterial-type flagellum assembly"/>
    <property type="evidence" value="ECO:0007669"/>
    <property type="project" value="InterPro"/>
</dbReference>
<evidence type="ECO:0000256" key="11">
    <source>
        <dbReference type="ARBA" id="ARBA00023225"/>
    </source>
</evidence>
<dbReference type="Pfam" id="PF01312">
    <property type="entry name" value="Bac_export_2"/>
    <property type="match status" value="1"/>
</dbReference>
<evidence type="ECO:0000256" key="12">
    <source>
        <dbReference type="ARBA" id="ARBA00025078"/>
    </source>
</evidence>
<evidence type="ECO:0000313" key="15">
    <source>
        <dbReference type="EMBL" id="SBS32764.1"/>
    </source>
</evidence>
<dbReference type="PANTHER" id="PTHR30531">
    <property type="entry name" value="FLAGELLAR BIOSYNTHETIC PROTEIN FLHB"/>
    <property type="match status" value="1"/>
</dbReference>
<feature type="transmembrane region" description="Helical" evidence="13">
    <location>
        <begin position="147"/>
        <end position="170"/>
    </location>
</feature>
<evidence type="ECO:0000256" key="9">
    <source>
        <dbReference type="ARBA" id="ARBA00022989"/>
    </source>
</evidence>
<proteinExistence type="inferred from homology"/>
<comment type="subcellular location">
    <subcellularLocation>
        <location evidence="1">Cell membrane</location>
        <topology evidence="1">Multi-pass membrane protein</topology>
    </subcellularLocation>
</comment>
<protein>
    <recommendedName>
        <fullName evidence="3 13">Flagellar biosynthetic protein FlhB</fullName>
    </recommendedName>
</protein>
<dbReference type="Gene3D" id="6.10.250.2080">
    <property type="match status" value="1"/>
</dbReference>
<dbReference type="STRING" id="1792290.MSP8886_02543"/>
<feature type="transmembrane region" description="Helical" evidence="13">
    <location>
        <begin position="34"/>
        <end position="55"/>
    </location>
</feature>
<organism evidence="15 16">
    <name type="scientific">Marinomonas spartinae</name>
    <dbReference type="NCBI Taxonomy" id="1792290"/>
    <lineage>
        <taxon>Bacteria</taxon>
        <taxon>Pseudomonadati</taxon>
        <taxon>Pseudomonadota</taxon>
        <taxon>Gammaproteobacteria</taxon>
        <taxon>Oceanospirillales</taxon>
        <taxon>Oceanospirillaceae</taxon>
        <taxon>Marinomonas</taxon>
    </lineage>
</organism>
<keyword evidence="7 13" id="KW-1005">Bacterial flagellum biogenesis</keyword>
<evidence type="ECO:0000313" key="16">
    <source>
        <dbReference type="Proteomes" id="UP000092544"/>
    </source>
</evidence>
<dbReference type="OrthoDB" id="9807950at2"/>
<evidence type="ECO:0000256" key="6">
    <source>
        <dbReference type="ARBA" id="ARBA00022692"/>
    </source>
</evidence>
<dbReference type="SUPFAM" id="SSF160544">
    <property type="entry name" value="EscU C-terminal domain-like"/>
    <property type="match status" value="1"/>
</dbReference>
<keyword evidence="15" id="KW-0969">Cilium</keyword>
<evidence type="ECO:0000256" key="10">
    <source>
        <dbReference type="ARBA" id="ARBA00023136"/>
    </source>
</evidence>
<evidence type="ECO:0000256" key="1">
    <source>
        <dbReference type="ARBA" id="ARBA00004651"/>
    </source>
</evidence>
<dbReference type="Gene3D" id="3.40.1690.10">
    <property type="entry name" value="secretion proteins EscU"/>
    <property type="match status" value="1"/>
</dbReference>
<evidence type="ECO:0000256" key="14">
    <source>
        <dbReference type="SAM" id="MobiDB-lite"/>
    </source>
</evidence>
<dbReference type="GO" id="GO:0005886">
    <property type="term" value="C:plasma membrane"/>
    <property type="evidence" value="ECO:0007669"/>
    <property type="project" value="UniProtKB-SubCell"/>
</dbReference>